<organism evidence="6 7">
    <name type="scientific">Methylibium petroleiphilum (strain ATCC BAA-1232 / LMG 22953 / PM1)</name>
    <dbReference type="NCBI Taxonomy" id="420662"/>
    <lineage>
        <taxon>Bacteria</taxon>
        <taxon>Pseudomonadati</taxon>
        <taxon>Pseudomonadota</taxon>
        <taxon>Betaproteobacteria</taxon>
        <taxon>Burkholderiales</taxon>
        <taxon>Sphaerotilaceae</taxon>
        <taxon>Methylibium</taxon>
    </lineage>
</organism>
<feature type="coiled-coil region" evidence="5">
    <location>
        <begin position="233"/>
        <end position="285"/>
    </location>
</feature>
<feature type="coiled-coil region" evidence="5">
    <location>
        <begin position="142"/>
        <end position="169"/>
    </location>
</feature>
<evidence type="ECO:0000313" key="6">
    <source>
        <dbReference type="EMBL" id="ABM97378.1"/>
    </source>
</evidence>
<dbReference type="Pfam" id="PF02646">
    <property type="entry name" value="RmuC"/>
    <property type="match status" value="1"/>
</dbReference>
<keyword evidence="3 5" id="KW-0175">Coiled coil</keyword>
<dbReference type="Proteomes" id="UP000000366">
    <property type="component" value="Plasmid RPME01"/>
</dbReference>
<dbReference type="EMBL" id="CP000556">
    <property type="protein sequence ID" value="ABM97378.1"/>
    <property type="molecule type" value="Genomic_DNA"/>
</dbReference>
<dbReference type="AlphaFoldDB" id="A2SP89"/>
<dbReference type="InterPro" id="IPR003798">
    <property type="entry name" value="DNA_recombination_RmuC"/>
</dbReference>
<dbReference type="GO" id="GO:0006310">
    <property type="term" value="P:DNA recombination"/>
    <property type="evidence" value="ECO:0007669"/>
    <property type="project" value="UniProtKB-KW"/>
</dbReference>
<evidence type="ECO:0000313" key="7">
    <source>
        <dbReference type="Proteomes" id="UP000000366"/>
    </source>
</evidence>
<keyword evidence="7" id="KW-1185">Reference proteome</keyword>
<dbReference type="eggNOG" id="COG1322">
    <property type="taxonomic scope" value="Bacteria"/>
</dbReference>
<gene>
    <name evidence="6" type="ordered locus">Mpe_B0614</name>
</gene>
<evidence type="ECO:0000256" key="1">
    <source>
        <dbReference type="ARBA" id="ARBA00003416"/>
    </source>
</evidence>
<evidence type="ECO:0000256" key="5">
    <source>
        <dbReference type="SAM" id="Coils"/>
    </source>
</evidence>
<reference evidence="6 7" key="1">
    <citation type="journal article" date="2007" name="J. Bacteriol.">
        <title>Whole-genome analysis of the methyl tert-butyl ether-degrading beta-proteobacterium Methylibium petroleiphilum PM1.</title>
        <authorList>
            <person name="Kane S.R."/>
            <person name="Chakicherla A.Y."/>
            <person name="Chain P.S.G."/>
            <person name="Schmidt R."/>
            <person name="Shin M.W."/>
            <person name="Legler T.C."/>
            <person name="Scow K.M."/>
            <person name="Larimer F.W."/>
            <person name="Lucas S.M."/>
            <person name="Richardson P.M."/>
            <person name="Hristova K.R."/>
        </authorList>
    </citation>
    <scope>NUCLEOTIDE SEQUENCE [LARGE SCALE GENOMIC DNA]</scope>
    <source>
        <strain evidence="7">ATCC BAA-1232 / LMG 22953 / PM1</strain>
        <plasmid evidence="6 7">RPME01</plasmid>
    </source>
</reference>
<dbReference type="KEGG" id="mpt:Mpe_B0614"/>
<geneLocation type="plasmid" evidence="6 7">
    <name>RPME01</name>
</geneLocation>
<name>A2SP89_METPP</name>
<keyword evidence="6" id="KW-0614">Plasmid</keyword>
<evidence type="ECO:0000256" key="2">
    <source>
        <dbReference type="ARBA" id="ARBA00009840"/>
    </source>
</evidence>
<keyword evidence="4" id="KW-0233">DNA recombination</keyword>
<comment type="function">
    <text evidence="1">Involved in DNA recombination.</text>
</comment>
<dbReference type="PANTHER" id="PTHR30563:SF0">
    <property type="entry name" value="DNA RECOMBINATION PROTEIN RMUC"/>
    <property type="match status" value="1"/>
</dbReference>
<comment type="similarity">
    <text evidence="2">Belongs to the RmuC family.</text>
</comment>
<feature type="coiled-coil region" evidence="5">
    <location>
        <begin position="41"/>
        <end position="89"/>
    </location>
</feature>
<sequence>MDVGLALVGAALVALVAGFLLGRLSAKGQAAQARAETQVELAKLTERLAATASALESEREQHRALRLEADGWRRELDEASNQIATLTERAGRVPVLELEVNAMGAALEERADELRQVSTANGENSVRAGQLAQQLTDAQTLGSELQQKLDAATAGLQEANEARAALEQQVQRVSPLEQELTRVQGLLGTFKDQLAELREAAGREAGRLMAELLAEREAHDKAKAELTGLKTAKDTLDAKVVEMTAELTELRTRSEQDRQHAEEKLELLVNAKNALSEQFRNLANDILEDKSKRFAEQNQASLGQLLEPLRNQLSEFKGKVEEVYVQEGKDRSALAQQVKQLVELNQTLSQDAKNLTQALKGQAKTQGNWGELILERVLEASGLRKGFEYKVQDSQTLADGSRLQPDVVIELPEDRKLVVDAKVSLVAYDRYVSAETDESRSAAVKQHLGSVRAHIKSLSDKRYQELYGMQSPDFVLAFVPVEPAFMLAVTHDSELFMDAWNRSVLLVSPSTLLFVVRTVAHLWKQEFQSRNAQDIAKRGAELYDKLCGFVGDLQKVGERLEQAKTAYDEAQSKLSTGRGNAIRQAEMLKKLGVRPSKALPAALVQDAGSDEEEIVVPALAALTAPTSSGVGEPPEPVVAQ</sequence>
<protein>
    <recommendedName>
        <fullName evidence="8">DNA recombination protein RmuC</fullName>
    </recommendedName>
</protein>
<proteinExistence type="inferred from homology"/>
<dbReference type="HOGENOM" id="CLU_024057_0_0_4"/>
<dbReference type="RefSeq" id="WP_011831923.1">
    <property type="nucleotide sequence ID" value="NC_008826.1"/>
</dbReference>
<dbReference type="Gene3D" id="1.10.287.1490">
    <property type="match status" value="1"/>
</dbReference>
<evidence type="ECO:0000256" key="3">
    <source>
        <dbReference type="ARBA" id="ARBA00023054"/>
    </source>
</evidence>
<dbReference type="eggNOG" id="COG1196">
    <property type="taxonomic scope" value="Bacteria"/>
</dbReference>
<evidence type="ECO:0000256" key="4">
    <source>
        <dbReference type="ARBA" id="ARBA00023172"/>
    </source>
</evidence>
<accession>A2SP89</accession>
<dbReference type="PANTHER" id="PTHR30563">
    <property type="entry name" value="DNA RECOMBINATION PROTEIN RMUC"/>
    <property type="match status" value="1"/>
</dbReference>
<evidence type="ECO:0008006" key="8">
    <source>
        <dbReference type="Google" id="ProtNLM"/>
    </source>
</evidence>